<name>A0A0F9CBB6_9ZZZZ</name>
<dbReference type="InterPro" id="IPR036397">
    <property type="entry name" value="RNaseH_sf"/>
</dbReference>
<feature type="domain" description="Exonuclease" evidence="1">
    <location>
        <begin position="8"/>
        <end position="131"/>
    </location>
</feature>
<comment type="caution">
    <text evidence="2">The sequence shown here is derived from an EMBL/GenBank/DDBJ whole genome shotgun (WGS) entry which is preliminary data.</text>
</comment>
<dbReference type="InterPro" id="IPR013520">
    <property type="entry name" value="Ribonucl_H"/>
</dbReference>
<accession>A0A0F9CBB6</accession>
<dbReference type="Pfam" id="PF00929">
    <property type="entry name" value="RNase_T"/>
    <property type="match status" value="1"/>
</dbReference>
<dbReference type="SMART" id="SM00479">
    <property type="entry name" value="EXOIII"/>
    <property type="match status" value="1"/>
</dbReference>
<dbReference type="Gene3D" id="3.30.420.10">
    <property type="entry name" value="Ribonuclease H-like superfamily/Ribonuclease H"/>
    <property type="match status" value="1"/>
</dbReference>
<dbReference type="EMBL" id="LAZR01045118">
    <property type="protein sequence ID" value="KKK99639.1"/>
    <property type="molecule type" value="Genomic_DNA"/>
</dbReference>
<dbReference type="InterPro" id="IPR012337">
    <property type="entry name" value="RNaseH-like_sf"/>
</dbReference>
<protein>
    <recommendedName>
        <fullName evidence="1">Exonuclease domain-containing protein</fullName>
    </recommendedName>
</protein>
<dbReference type="PANTHER" id="PTHR30231">
    <property type="entry name" value="DNA POLYMERASE III SUBUNIT EPSILON"/>
    <property type="match status" value="1"/>
</dbReference>
<dbReference type="GO" id="GO:0045004">
    <property type="term" value="P:DNA replication proofreading"/>
    <property type="evidence" value="ECO:0007669"/>
    <property type="project" value="TreeGrafter"/>
</dbReference>
<dbReference type="SUPFAM" id="SSF53098">
    <property type="entry name" value="Ribonuclease H-like"/>
    <property type="match status" value="1"/>
</dbReference>
<reference evidence="2" key="1">
    <citation type="journal article" date="2015" name="Nature">
        <title>Complex archaea that bridge the gap between prokaryotes and eukaryotes.</title>
        <authorList>
            <person name="Spang A."/>
            <person name="Saw J.H."/>
            <person name="Jorgensen S.L."/>
            <person name="Zaremba-Niedzwiedzka K."/>
            <person name="Martijn J."/>
            <person name="Lind A.E."/>
            <person name="van Eijk R."/>
            <person name="Schleper C."/>
            <person name="Guy L."/>
            <person name="Ettema T.J."/>
        </authorList>
    </citation>
    <scope>NUCLEOTIDE SEQUENCE</scope>
</reference>
<dbReference type="PANTHER" id="PTHR30231:SF41">
    <property type="entry name" value="DNA POLYMERASE III SUBUNIT EPSILON"/>
    <property type="match status" value="1"/>
</dbReference>
<dbReference type="GO" id="GO:0005829">
    <property type="term" value="C:cytosol"/>
    <property type="evidence" value="ECO:0007669"/>
    <property type="project" value="TreeGrafter"/>
</dbReference>
<evidence type="ECO:0000259" key="1">
    <source>
        <dbReference type="SMART" id="SM00479"/>
    </source>
</evidence>
<gene>
    <name evidence="2" type="ORF">LCGC14_2630720</name>
</gene>
<dbReference type="GO" id="GO:0003676">
    <property type="term" value="F:nucleic acid binding"/>
    <property type="evidence" value="ECO:0007669"/>
    <property type="project" value="InterPro"/>
</dbReference>
<dbReference type="FunFam" id="3.30.420.10:FF:000045">
    <property type="entry name" value="3'-5' exonuclease DinG"/>
    <property type="match status" value="1"/>
</dbReference>
<organism evidence="2">
    <name type="scientific">marine sediment metagenome</name>
    <dbReference type="NCBI Taxonomy" id="412755"/>
    <lineage>
        <taxon>unclassified sequences</taxon>
        <taxon>metagenomes</taxon>
        <taxon>ecological metagenomes</taxon>
    </lineage>
</organism>
<evidence type="ECO:0000313" key="2">
    <source>
        <dbReference type="EMBL" id="KKK99639.1"/>
    </source>
</evidence>
<sequence length="133" mass="14951">MTLINKDIFICLDIEATGLDPSNDRIVEIAIVKFTFDEILDTFSTLIDPEVEIPKPSQNIHNISEDMVKGKPKIKEVLPDILKFIGSHVIMGHGINFDIDIIYAATKRDQIPCKIYNVLLVYPSTINRIALGL</sequence>
<dbReference type="AlphaFoldDB" id="A0A0F9CBB6"/>
<dbReference type="CDD" id="cd06127">
    <property type="entry name" value="DEDDh"/>
    <property type="match status" value="1"/>
</dbReference>
<proteinExistence type="predicted"/>
<dbReference type="GO" id="GO:0008408">
    <property type="term" value="F:3'-5' exonuclease activity"/>
    <property type="evidence" value="ECO:0007669"/>
    <property type="project" value="TreeGrafter"/>
</dbReference>